<name>A0AAD5BUI9_AMBAR</name>
<comment type="caution">
    <text evidence="1">The sequence shown here is derived from an EMBL/GenBank/DDBJ whole genome shotgun (WGS) entry which is preliminary data.</text>
</comment>
<evidence type="ECO:0000313" key="1">
    <source>
        <dbReference type="EMBL" id="KAI7729902.1"/>
    </source>
</evidence>
<sequence>MNWVAVKRMRKPSFHLNTHINAGVLHKVREIRWCSVGT</sequence>
<proteinExistence type="predicted"/>
<keyword evidence="2" id="KW-1185">Reference proteome</keyword>
<organism evidence="1 2">
    <name type="scientific">Ambrosia artemisiifolia</name>
    <name type="common">Common ragweed</name>
    <dbReference type="NCBI Taxonomy" id="4212"/>
    <lineage>
        <taxon>Eukaryota</taxon>
        <taxon>Viridiplantae</taxon>
        <taxon>Streptophyta</taxon>
        <taxon>Embryophyta</taxon>
        <taxon>Tracheophyta</taxon>
        <taxon>Spermatophyta</taxon>
        <taxon>Magnoliopsida</taxon>
        <taxon>eudicotyledons</taxon>
        <taxon>Gunneridae</taxon>
        <taxon>Pentapetalae</taxon>
        <taxon>asterids</taxon>
        <taxon>campanulids</taxon>
        <taxon>Asterales</taxon>
        <taxon>Asteraceae</taxon>
        <taxon>Asteroideae</taxon>
        <taxon>Heliantheae alliance</taxon>
        <taxon>Heliantheae</taxon>
        <taxon>Ambrosia</taxon>
    </lineage>
</organism>
<dbReference type="AlphaFoldDB" id="A0AAD5BUI9"/>
<accession>A0AAD5BUI9</accession>
<reference evidence="1" key="1">
    <citation type="submission" date="2022-06" db="EMBL/GenBank/DDBJ databases">
        <title>Uncovering the hologenomic basis of an extraordinary plant invasion.</title>
        <authorList>
            <person name="Bieker V.C."/>
            <person name="Martin M.D."/>
            <person name="Gilbert T."/>
            <person name="Hodgins K."/>
            <person name="Battlay P."/>
            <person name="Petersen B."/>
            <person name="Wilson J."/>
        </authorList>
    </citation>
    <scope>NUCLEOTIDE SEQUENCE</scope>
    <source>
        <strain evidence="1">AA19_3_7</strain>
        <tissue evidence="1">Leaf</tissue>
    </source>
</reference>
<dbReference type="EMBL" id="JAMZMK010010891">
    <property type="protein sequence ID" value="KAI7729902.1"/>
    <property type="molecule type" value="Genomic_DNA"/>
</dbReference>
<evidence type="ECO:0000313" key="2">
    <source>
        <dbReference type="Proteomes" id="UP001206925"/>
    </source>
</evidence>
<dbReference type="Proteomes" id="UP001206925">
    <property type="component" value="Unassembled WGS sequence"/>
</dbReference>
<protein>
    <submittedName>
        <fullName evidence="1">Uncharacterized protein</fullName>
    </submittedName>
</protein>
<gene>
    <name evidence="1" type="ORF">M8C21_009485</name>
</gene>